<keyword evidence="1" id="KW-0812">Transmembrane</keyword>
<protein>
    <submittedName>
        <fullName evidence="2">Uncharacterized protein</fullName>
    </submittedName>
</protein>
<proteinExistence type="predicted"/>
<dbReference type="Proteomes" id="UP000293952">
    <property type="component" value="Unassembled WGS sequence"/>
</dbReference>
<dbReference type="EMBL" id="SETE01000002">
    <property type="protein sequence ID" value="RYM34921.1"/>
    <property type="molecule type" value="Genomic_DNA"/>
</dbReference>
<dbReference type="Pfam" id="PF19578">
    <property type="entry name" value="DUF6090"/>
    <property type="match status" value="1"/>
</dbReference>
<keyword evidence="1" id="KW-1133">Transmembrane helix</keyword>
<dbReference type="InterPro" id="IPR045749">
    <property type="entry name" value="DUF6090"/>
</dbReference>
<evidence type="ECO:0000313" key="2">
    <source>
        <dbReference type="EMBL" id="RYM34921.1"/>
    </source>
</evidence>
<dbReference type="OrthoDB" id="821805at2"/>
<comment type="caution">
    <text evidence="2">The sequence shown here is derived from an EMBL/GenBank/DDBJ whole genome shotgun (WGS) entry which is preliminary data.</text>
</comment>
<keyword evidence="1" id="KW-0472">Membrane</keyword>
<dbReference type="AlphaFoldDB" id="A0A4Q4KNC1"/>
<reference evidence="2 3" key="1">
    <citation type="submission" date="2019-02" db="EMBL/GenBank/DDBJ databases">
        <title>Genome sequence of the sea-ice species Brumimicrobium glaciale.</title>
        <authorList>
            <person name="Bowman J.P."/>
        </authorList>
    </citation>
    <scope>NUCLEOTIDE SEQUENCE [LARGE SCALE GENOMIC DNA]</scope>
    <source>
        <strain evidence="2 3">IC156</strain>
    </source>
</reference>
<evidence type="ECO:0000256" key="1">
    <source>
        <dbReference type="SAM" id="Phobius"/>
    </source>
</evidence>
<gene>
    <name evidence="2" type="ORF">ERX46_05975</name>
</gene>
<organism evidence="2 3">
    <name type="scientific">Brumimicrobium glaciale</name>
    <dbReference type="NCBI Taxonomy" id="200475"/>
    <lineage>
        <taxon>Bacteria</taxon>
        <taxon>Pseudomonadati</taxon>
        <taxon>Bacteroidota</taxon>
        <taxon>Flavobacteriia</taxon>
        <taxon>Flavobacteriales</taxon>
        <taxon>Crocinitomicaceae</taxon>
        <taxon>Brumimicrobium</taxon>
    </lineage>
</organism>
<keyword evidence="3" id="KW-1185">Reference proteome</keyword>
<name>A0A4Q4KNC1_9FLAO</name>
<feature type="transmembrane region" description="Helical" evidence="1">
    <location>
        <begin position="21"/>
        <end position="40"/>
    </location>
</feature>
<sequence>MIKFFRKIRQKSLIENKFSKYLLYASGEIILVVIGILIALQVNEWNEESKKEKISDSYIIALQSDLRADVILLEDQIARFANDMSNNLALSKRLSSVTADIDTIIEIARYEFLPYFDPSNELNLSTFNALIATGNLDLLDKGFVKKIQEHHAYQLTVLKGIDFNLEIAANVGVEYSQSYPLNIATNAINGQILNPFWEQIDHNKLIIDLNAAISSKIFGLQGVNYFRTILLEKTKRLILEIDKIINEN</sequence>
<dbReference type="RefSeq" id="WP_130092929.1">
    <property type="nucleotide sequence ID" value="NZ_SETE01000002.1"/>
</dbReference>
<accession>A0A4Q4KNC1</accession>
<evidence type="ECO:0000313" key="3">
    <source>
        <dbReference type="Proteomes" id="UP000293952"/>
    </source>
</evidence>